<dbReference type="AlphaFoldDB" id="A0AAD7BZX0"/>
<evidence type="ECO:0000256" key="1">
    <source>
        <dbReference type="SAM" id="SignalP"/>
    </source>
</evidence>
<dbReference type="Proteomes" id="UP001221142">
    <property type="component" value="Unassembled WGS sequence"/>
</dbReference>
<comment type="caution">
    <text evidence="2">The sequence shown here is derived from an EMBL/GenBank/DDBJ whole genome shotgun (WGS) entry which is preliminary data.</text>
</comment>
<evidence type="ECO:0000313" key="3">
    <source>
        <dbReference type="Proteomes" id="UP001221142"/>
    </source>
</evidence>
<keyword evidence="1" id="KW-0732">Signal</keyword>
<gene>
    <name evidence="2" type="ORF">FB45DRAFT_910885</name>
</gene>
<feature type="signal peptide" evidence="1">
    <location>
        <begin position="1"/>
        <end position="19"/>
    </location>
</feature>
<accession>A0AAD7BZX0</accession>
<evidence type="ECO:0008006" key="4">
    <source>
        <dbReference type="Google" id="ProtNLM"/>
    </source>
</evidence>
<name>A0AAD7BZX0_9AGAR</name>
<keyword evidence="3" id="KW-1185">Reference proteome</keyword>
<proteinExistence type="predicted"/>
<sequence length="169" mass="18973">MCTLLTSCIITATLSGSESISIVSRDCERISVRGSRVPNPTWNAFKLRMSNGHSGSLSHVGAKDCEKAKDSSWIRLLFDPAWRSRTGCGVPSLVAAFISNFRCLMLAEHPPHISRKCSKRSIGYSSESDTREGVWRRLPMTPASGAWERDALPQMRRVVRRARRRLARR</sequence>
<feature type="chain" id="PRO_5042056497" description="Secreted protein" evidence="1">
    <location>
        <begin position="20"/>
        <end position="169"/>
    </location>
</feature>
<organism evidence="2 3">
    <name type="scientific">Roridomyces roridus</name>
    <dbReference type="NCBI Taxonomy" id="1738132"/>
    <lineage>
        <taxon>Eukaryota</taxon>
        <taxon>Fungi</taxon>
        <taxon>Dikarya</taxon>
        <taxon>Basidiomycota</taxon>
        <taxon>Agaricomycotina</taxon>
        <taxon>Agaricomycetes</taxon>
        <taxon>Agaricomycetidae</taxon>
        <taxon>Agaricales</taxon>
        <taxon>Marasmiineae</taxon>
        <taxon>Mycenaceae</taxon>
        <taxon>Roridomyces</taxon>
    </lineage>
</organism>
<dbReference type="EMBL" id="JARKIF010000007">
    <property type="protein sequence ID" value="KAJ7635144.1"/>
    <property type="molecule type" value="Genomic_DNA"/>
</dbReference>
<reference evidence="2" key="1">
    <citation type="submission" date="2023-03" db="EMBL/GenBank/DDBJ databases">
        <title>Massive genome expansion in bonnet fungi (Mycena s.s.) driven by repeated elements and novel gene families across ecological guilds.</title>
        <authorList>
            <consortium name="Lawrence Berkeley National Laboratory"/>
            <person name="Harder C.B."/>
            <person name="Miyauchi S."/>
            <person name="Viragh M."/>
            <person name="Kuo A."/>
            <person name="Thoen E."/>
            <person name="Andreopoulos B."/>
            <person name="Lu D."/>
            <person name="Skrede I."/>
            <person name="Drula E."/>
            <person name="Henrissat B."/>
            <person name="Morin E."/>
            <person name="Kohler A."/>
            <person name="Barry K."/>
            <person name="LaButti K."/>
            <person name="Morin E."/>
            <person name="Salamov A."/>
            <person name="Lipzen A."/>
            <person name="Mereny Z."/>
            <person name="Hegedus B."/>
            <person name="Baldrian P."/>
            <person name="Stursova M."/>
            <person name="Weitz H."/>
            <person name="Taylor A."/>
            <person name="Grigoriev I.V."/>
            <person name="Nagy L.G."/>
            <person name="Martin F."/>
            <person name="Kauserud H."/>
        </authorList>
    </citation>
    <scope>NUCLEOTIDE SEQUENCE</scope>
    <source>
        <strain evidence="2">9284</strain>
    </source>
</reference>
<evidence type="ECO:0000313" key="2">
    <source>
        <dbReference type="EMBL" id="KAJ7635144.1"/>
    </source>
</evidence>
<protein>
    <recommendedName>
        <fullName evidence="4">Secreted protein</fullName>
    </recommendedName>
</protein>